<name>A0A918UQW2_9CAUL</name>
<evidence type="ECO:0000256" key="1">
    <source>
        <dbReference type="ARBA" id="ARBA00022448"/>
    </source>
</evidence>
<dbReference type="Proteomes" id="UP000662572">
    <property type="component" value="Unassembled WGS sequence"/>
</dbReference>
<evidence type="ECO:0000256" key="2">
    <source>
        <dbReference type="ARBA" id="ARBA00022741"/>
    </source>
</evidence>
<dbReference type="InterPro" id="IPR005666">
    <property type="entry name" value="Sulph_transpt1"/>
</dbReference>
<organism evidence="7 8">
    <name type="scientific">Asticcacaulis endophyticus</name>
    <dbReference type="NCBI Taxonomy" id="1395890"/>
    <lineage>
        <taxon>Bacteria</taxon>
        <taxon>Pseudomonadati</taxon>
        <taxon>Pseudomonadota</taxon>
        <taxon>Alphaproteobacteria</taxon>
        <taxon>Caulobacterales</taxon>
        <taxon>Caulobacteraceae</taxon>
        <taxon>Asticcacaulis</taxon>
    </lineage>
</organism>
<keyword evidence="8" id="KW-1185">Reference proteome</keyword>
<keyword evidence="5" id="KW-0764">Sulfate transport</keyword>
<accession>A0A918UQW2</accession>
<dbReference type="GO" id="GO:0015697">
    <property type="term" value="P:quaternary ammonium group transport"/>
    <property type="evidence" value="ECO:0007669"/>
    <property type="project" value="UniProtKB-ARBA"/>
</dbReference>
<dbReference type="PROSITE" id="PS50893">
    <property type="entry name" value="ABC_TRANSPORTER_2"/>
    <property type="match status" value="1"/>
</dbReference>
<dbReference type="EMBL" id="BMZB01000001">
    <property type="protein sequence ID" value="GGZ27742.1"/>
    <property type="molecule type" value="Genomic_DNA"/>
</dbReference>
<dbReference type="SUPFAM" id="SSF50331">
    <property type="entry name" value="MOP-like"/>
    <property type="match status" value="1"/>
</dbReference>
<dbReference type="InterPro" id="IPR008995">
    <property type="entry name" value="Mo/tungstate-bd_C_term_dom"/>
</dbReference>
<evidence type="ECO:0000256" key="4">
    <source>
        <dbReference type="ARBA" id="ARBA00022967"/>
    </source>
</evidence>
<dbReference type="SUPFAM" id="SSF52540">
    <property type="entry name" value="P-loop containing nucleoside triphosphate hydrolases"/>
    <property type="match status" value="1"/>
</dbReference>
<dbReference type="Pfam" id="PF00005">
    <property type="entry name" value="ABC_tran"/>
    <property type="match status" value="1"/>
</dbReference>
<evidence type="ECO:0000256" key="5">
    <source>
        <dbReference type="ARBA" id="ARBA00023032"/>
    </source>
</evidence>
<sequence length="346" mass="37938">MSLTVQNITKSFSDFAALDNVSFEAHSGEFLALLGPSGSGKTTLLRLLAGLDQPDSGSVTFEGEDYLALNARERRIGMVFQSYALFRHMTVEQNIAFGLNVRPSKDRPSKAEIKAKVQSLLKLIQLEDLGKRFPSQLSGGQRQRVALARALAISPRILLLDEPFGALDALVRKDLRRWLRRIHDETGVTTIFVTHDQEEALDLADRVVVLKDGQIEQIGKPLELYRKPASSFVFDFLGTNNQVTATVSGAEAKFDGFTAPAVVSGELTGPQVVRFRPFDAHLSKDGPGFKGKVLSILPAGANLRLELQSEDGTVFETQHAHDSDASDLALNDTVYVKPIKVYVFGN</sequence>
<dbReference type="GO" id="GO:0005524">
    <property type="term" value="F:ATP binding"/>
    <property type="evidence" value="ECO:0007669"/>
    <property type="project" value="UniProtKB-KW"/>
</dbReference>
<evidence type="ECO:0000313" key="8">
    <source>
        <dbReference type="Proteomes" id="UP000662572"/>
    </source>
</evidence>
<comment type="caution">
    <text evidence="7">The sequence shown here is derived from an EMBL/GenBank/DDBJ whole genome shotgun (WGS) entry which is preliminary data.</text>
</comment>
<dbReference type="PROSITE" id="PS00211">
    <property type="entry name" value="ABC_TRANSPORTER_1"/>
    <property type="match status" value="1"/>
</dbReference>
<dbReference type="GO" id="GO:0015419">
    <property type="term" value="F:ABC-type sulfate transporter activity"/>
    <property type="evidence" value="ECO:0007669"/>
    <property type="project" value="InterPro"/>
</dbReference>
<gene>
    <name evidence="7" type="primary">cysA</name>
    <name evidence="7" type="ORF">GCM10011273_11800</name>
</gene>
<dbReference type="PANTHER" id="PTHR42781">
    <property type="entry name" value="SPERMIDINE/PUTRESCINE IMPORT ATP-BINDING PROTEIN POTA"/>
    <property type="match status" value="1"/>
</dbReference>
<dbReference type="InterPro" id="IPR003593">
    <property type="entry name" value="AAA+_ATPase"/>
</dbReference>
<dbReference type="InterPro" id="IPR003439">
    <property type="entry name" value="ABC_transporter-like_ATP-bd"/>
</dbReference>
<dbReference type="InterPro" id="IPR050093">
    <property type="entry name" value="ABC_SmlMolc_Importer"/>
</dbReference>
<dbReference type="RefSeq" id="WP_189485462.1">
    <property type="nucleotide sequence ID" value="NZ_BMZB01000001.1"/>
</dbReference>
<protein>
    <submittedName>
        <fullName evidence="7">Sulfate/thiosulfate import ATP-binding protein CysA</fullName>
    </submittedName>
</protein>
<dbReference type="SMART" id="SM00382">
    <property type="entry name" value="AAA"/>
    <property type="match status" value="1"/>
</dbReference>
<dbReference type="GO" id="GO:0016887">
    <property type="term" value="F:ATP hydrolysis activity"/>
    <property type="evidence" value="ECO:0007669"/>
    <property type="project" value="InterPro"/>
</dbReference>
<dbReference type="AlphaFoldDB" id="A0A918UQW2"/>
<dbReference type="InterPro" id="IPR017871">
    <property type="entry name" value="ABC_transporter-like_CS"/>
</dbReference>
<dbReference type="GO" id="GO:0043190">
    <property type="term" value="C:ATP-binding cassette (ABC) transporter complex"/>
    <property type="evidence" value="ECO:0007669"/>
    <property type="project" value="InterPro"/>
</dbReference>
<keyword evidence="1" id="KW-0813">Transport</keyword>
<dbReference type="NCBIfam" id="TIGR00968">
    <property type="entry name" value="3a0106s01"/>
    <property type="match status" value="1"/>
</dbReference>
<reference evidence="7" key="2">
    <citation type="submission" date="2020-09" db="EMBL/GenBank/DDBJ databases">
        <authorList>
            <person name="Sun Q."/>
            <person name="Kim S."/>
        </authorList>
    </citation>
    <scope>NUCLEOTIDE SEQUENCE</scope>
    <source>
        <strain evidence="7">KCTC 32296</strain>
    </source>
</reference>
<reference evidence="7" key="1">
    <citation type="journal article" date="2014" name="Int. J. Syst. Evol. Microbiol.">
        <title>Complete genome sequence of Corynebacterium casei LMG S-19264T (=DSM 44701T), isolated from a smear-ripened cheese.</title>
        <authorList>
            <consortium name="US DOE Joint Genome Institute (JGI-PGF)"/>
            <person name="Walter F."/>
            <person name="Albersmeier A."/>
            <person name="Kalinowski J."/>
            <person name="Ruckert C."/>
        </authorList>
    </citation>
    <scope>NUCLEOTIDE SEQUENCE</scope>
    <source>
        <strain evidence="7">KCTC 32296</strain>
    </source>
</reference>
<feature type="domain" description="ABC transporter" evidence="6">
    <location>
        <begin position="3"/>
        <end position="237"/>
    </location>
</feature>
<keyword evidence="2" id="KW-0547">Nucleotide-binding</keyword>
<evidence type="ECO:0000256" key="3">
    <source>
        <dbReference type="ARBA" id="ARBA00022840"/>
    </source>
</evidence>
<keyword evidence="4" id="KW-1278">Translocase</keyword>
<dbReference type="Gene3D" id="3.40.50.300">
    <property type="entry name" value="P-loop containing nucleotide triphosphate hydrolases"/>
    <property type="match status" value="1"/>
</dbReference>
<proteinExistence type="predicted"/>
<dbReference type="PANTHER" id="PTHR42781:SF4">
    <property type="entry name" value="SPERMIDINE_PUTRESCINE IMPORT ATP-BINDING PROTEIN POTA"/>
    <property type="match status" value="1"/>
</dbReference>
<evidence type="ECO:0000313" key="7">
    <source>
        <dbReference type="EMBL" id="GGZ27742.1"/>
    </source>
</evidence>
<keyword evidence="3 7" id="KW-0067">ATP-binding</keyword>
<evidence type="ECO:0000259" key="6">
    <source>
        <dbReference type="PROSITE" id="PS50893"/>
    </source>
</evidence>
<dbReference type="FunFam" id="3.40.50.300:FF:000425">
    <property type="entry name" value="Probable ABC transporter, ATP-binding subunit"/>
    <property type="match status" value="1"/>
</dbReference>
<dbReference type="InterPro" id="IPR027417">
    <property type="entry name" value="P-loop_NTPase"/>
</dbReference>